<dbReference type="OrthoDB" id="308449at2759"/>
<evidence type="ECO:0000313" key="4">
    <source>
        <dbReference type="EMBL" id="CAF0990759.1"/>
    </source>
</evidence>
<dbReference type="SMART" id="SM00320">
    <property type="entry name" value="WD40"/>
    <property type="match status" value="4"/>
</dbReference>
<evidence type="ECO:0000256" key="2">
    <source>
        <dbReference type="ARBA" id="ARBA00022737"/>
    </source>
</evidence>
<organism evidence="4 5">
    <name type="scientific">Brachionus calyciflorus</name>
    <dbReference type="NCBI Taxonomy" id="104777"/>
    <lineage>
        <taxon>Eukaryota</taxon>
        <taxon>Metazoa</taxon>
        <taxon>Spiralia</taxon>
        <taxon>Gnathifera</taxon>
        <taxon>Rotifera</taxon>
        <taxon>Eurotatoria</taxon>
        <taxon>Monogononta</taxon>
        <taxon>Pseudotrocha</taxon>
        <taxon>Ploima</taxon>
        <taxon>Brachionidae</taxon>
        <taxon>Brachionus</taxon>
    </lineage>
</organism>
<protein>
    <submittedName>
        <fullName evidence="4">Uncharacterized protein</fullName>
    </submittedName>
</protein>
<reference evidence="4" key="1">
    <citation type="submission" date="2021-02" db="EMBL/GenBank/DDBJ databases">
        <authorList>
            <person name="Nowell W R."/>
        </authorList>
    </citation>
    <scope>NUCLEOTIDE SEQUENCE</scope>
    <source>
        <strain evidence="4">Ploen Becks lab</strain>
    </source>
</reference>
<keyword evidence="1 3" id="KW-0853">WD repeat</keyword>
<name>A0A814G6S2_9BILA</name>
<dbReference type="Proteomes" id="UP000663879">
    <property type="component" value="Unassembled WGS sequence"/>
</dbReference>
<gene>
    <name evidence="4" type="ORF">OXX778_LOCUS15898</name>
</gene>
<dbReference type="InterPro" id="IPR015943">
    <property type="entry name" value="WD40/YVTN_repeat-like_dom_sf"/>
</dbReference>
<dbReference type="PROSITE" id="PS50294">
    <property type="entry name" value="WD_REPEATS_REGION"/>
    <property type="match status" value="1"/>
</dbReference>
<evidence type="ECO:0000256" key="3">
    <source>
        <dbReference type="PROSITE-ProRule" id="PRU00221"/>
    </source>
</evidence>
<dbReference type="Pfam" id="PF00400">
    <property type="entry name" value="WD40"/>
    <property type="match status" value="2"/>
</dbReference>
<dbReference type="EMBL" id="CAJNOC010003613">
    <property type="protein sequence ID" value="CAF0990759.1"/>
    <property type="molecule type" value="Genomic_DNA"/>
</dbReference>
<feature type="repeat" description="WD" evidence="3">
    <location>
        <begin position="216"/>
        <end position="248"/>
    </location>
</feature>
<keyword evidence="2" id="KW-0677">Repeat</keyword>
<proteinExistence type="predicted"/>
<dbReference type="PANTHER" id="PTHR44019">
    <property type="entry name" value="WD REPEAT-CONTAINING PROTEIN 55"/>
    <property type="match status" value="1"/>
</dbReference>
<dbReference type="InterPro" id="IPR036322">
    <property type="entry name" value="WD40_repeat_dom_sf"/>
</dbReference>
<accession>A0A814G6S2</accession>
<dbReference type="PANTHER" id="PTHR44019:SF8">
    <property type="entry name" value="POC1 CENTRIOLAR PROTEIN HOMOLOG"/>
    <property type="match status" value="1"/>
</dbReference>
<sequence>MILSIGLFSSFIGFYHAISISFIYTKLLNLDLKNDHGLLISLNANNILKCLDSCNKIKHCVFVLFDSEKNCRLFDQNAENGTLIKSDDESFVWKKKLNLYNESGFGSSSTHLSTSNSILFDKEKFLSKIESQGITVILDLSSKNIVTSYSNSSFFSLISIWNTTSFSLIKSSVYGFAISCLFEFSNSYLITGLNNGKIVIWNLLNLNVIKEFVLNSEKHSGRVTSIIDLKDGRFASSSSFDKTIRIWDTMQHISIINAHDSNINTLIDLEGGLFASGSDDNTINVWYKSNFSLVRTINQPSQVRSLIKLNKTDLILALKKMEVKILDLITWSEKKTINFVQQIFSAIVFLERKYLAVGLNDGSLEIFETSNFNQFLTTKNDTRLIYSIQYLSNFNSISICFEASFIYECNLLSLSSYF</sequence>
<dbReference type="AlphaFoldDB" id="A0A814G6S2"/>
<dbReference type="PROSITE" id="PS50082">
    <property type="entry name" value="WD_REPEATS_2"/>
    <property type="match status" value="1"/>
</dbReference>
<keyword evidence="5" id="KW-1185">Reference proteome</keyword>
<dbReference type="InterPro" id="IPR050505">
    <property type="entry name" value="WDR55/POC1"/>
</dbReference>
<comment type="caution">
    <text evidence="4">The sequence shown here is derived from an EMBL/GenBank/DDBJ whole genome shotgun (WGS) entry which is preliminary data.</text>
</comment>
<dbReference type="SUPFAM" id="SSF50978">
    <property type="entry name" value="WD40 repeat-like"/>
    <property type="match status" value="2"/>
</dbReference>
<evidence type="ECO:0000313" key="5">
    <source>
        <dbReference type="Proteomes" id="UP000663879"/>
    </source>
</evidence>
<dbReference type="Gene3D" id="2.130.10.10">
    <property type="entry name" value="YVTN repeat-like/Quinoprotein amine dehydrogenase"/>
    <property type="match status" value="1"/>
</dbReference>
<evidence type="ECO:0000256" key="1">
    <source>
        <dbReference type="ARBA" id="ARBA00022574"/>
    </source>
</evidence>
<dbReference type="InterPro" id="IPR001680">
    <property type="entry name" value="WD40_rpt"/>
</dbReference>